<evidence type="ECO:0000313" key="8">
    <source>
        <dbReference type="Proteomes" id="UP000681041"/>
    </source>
</evidence>
<dbReference type="GO" id="GO:0006508">
    <property type="term" value="P:proteolysis"/>
    <property type="evidence" value="ECO:0007669"/>
    <property type="project" value="UniProtKB-KW"/>
</dbReference>
<sequence length="207" mass="22615">MRNSTKILVGFMVLALGLVVASSIALSSIEPTLNVNIQTDGSSTTVSSYTWWGMVPPEMDREMAQYAAGAINEPSSSLESIEAGVKSIANKYNYTQVDITLKSQFGEDQLPLIAVVKGNSMVPTLYDGQSITVLKTADIKEGDIVVSFHPTYDLIVKRVSIIEEDRVYLISDNKEVEVTYTATSVITRTPLNTWVPRGDIIGVVKSY</sequence>
<keyword evidence="1" id="KW-0645">Protease</keyword>
<keyword evidence="3" id="KW-0805">Transcription regulation</keyword>
<dbReference type="RefSeq" id="WP_211533278.1">
    <property type="nucleotide sequence ID" value="NZ_CP058560.1"/>
</dbReference>
<dbReference type="PANTHER" id="PTHR40661:SF1">
    <property type="entry name" value="HTH CRO_C1-TYPE DOMAIN-CONTAINING PROTEIN"/>
    <property type="match status" value="1"/>
</dbReference>
<dbReference type="OrthoDB" id="74319at2157"/>
<evidence type="ECO:0000256" key="1">
    <source>
        <dbReference type="ARBA" id="ARBA00022670"/>
    </source>
</evidence>
<reference evidence="7" key="1">
    <citation type="submission" date="2020-07" db="EMBL/GenBank/DDBJ databases">
        <title>Methanobacterium. sp. MethCan genome.</title>
        <authorList>
            <person name="Postec A."/>
            <person name="Quemeneur M."/>
        </authorList>
    </citation>
    <scope>NUCLEOTIDE SEQUENCE</scope>
    <source>
        <strain evidence="7">MethCAN</strain>
    </source>
</reference>
<evidence type="ECO:0000313" key="7">
    <source>
        <dbReference type="EMBL" id="QUH22335.1"/>
    </source>
</evidence>
<accession>A0A8T8K4E2</accession>
<feature type="domain" description="Peptidase S24/S26A/S26B/S26C" evidence="6">
    <location>
        <begin position="79"/>
        <end position="177"/>
    </location>
</feature>
<dbReference type="PROSITE" id="PS00501">
    <property type="entry name" value="SPASE_I_1"/>
    <property type="match status" value="1"/>
</dbReference>
<dbReference type="InterPro" id="IPR015927">
    <property type="entry name" value="Peptidase_S24_S26A/B/C"/>
</dbReference>
<dbReference type="PANTHER" id="PTHR40661">
    <property type="match status" value="1"/>
</dbReference>
<dbReference type="GeneID" id="64819180"/>
<evidence type="ECO:0000256" key="2">
    <source>
        <dbReference type="ARBA" id="ARBA00022801"/>
    </source>
</evidence>
<dbReference type="Pfam" id="PF00717">
    <property type="entry name" value="Peptidase_S24"/>
    <property type="match status" value="1"/>
</dbReference>
<name>A0A8T8K4E2_9EURY</name>
<dbReference type="InterPro" id="IPR036286">
    <property type="entry name" value="LexA/Signal_pep-like_sf"/>
</dbReference>
<dbReference type="InterPro" id="IPR019756">
    <property type="entry name" value="Pept_S26A_signal_pept_1_Ser-AS"/>
</dbReference>
<evidence type="ECO:0000256" key="5">
    <source>
        <dbReference type="ARBA" id="ARBA00023163"/>
    </source>
</evidence>
<keyword evidence="4" id="KW-0238">DNA-binding</keyword>
<evidence type="ECO:0000259" key="6">
    <source>
        <dbReference type="Pfam" id="PF00717"/>
    </source>
</evidence>
<dbReference type="Proteomes" id="UP000681041">
    <property type="component" value="Chromosome"/>
</dbReference>
<organism evidence="7 8">
    <name type="scientific">Methanobacterium alkalithermotolerans</name>
    <dbReference type="NCBI Taxonomy" id="2731220"/>
    <lineage>
        <taxon>Archaea</taxon>
        <taxon>Methanobacteriati</taxon>
        <taxon>Methanobacteriota</taxon>
        <taxon>Methanomada group</taxon>
        <taxon>Methanobacteria</taxon>
        <taxon>Methanobacteriales</taxon>
        <taxon>Methanobacteriaceae</taxon>
        <taxon>Methanobacterium</taxon>
    </lineage>
</organism>
<keyword evidence="8" id="KW-1185">Reference proteome</keyword>
<proteinExistence type="predicted"/>
<dbReference type="Gene3D" id="2.10.109.10">
    <property type="entry name" value="Umud Fragment, subunit A"/>
    <property type="match status" value="1"/>
</dbReference>
<keyword evidence="5" id="KW-0804">Transcription</keyword>
<dbReference type="EMBL" id="CP058560">
    <property type="protein sequence ID" value="QUH22335.1"/>
    <property type="molecule type" value="Genomic_DNA"/>
</dbReference>
<dbReference type="GO" id="GO:0016020">
    <property type="term" value="C:membrane"/>
    <property type="evidence" value="ECO:0007669"/>
    <property type="project" value="InterPro"/>
</dbReference>
<dbReference type="CDD" id="cd06462">
    <property type="entry name" value="Peptidase_S24_S26"/>
    <property type="match status" value="1"/>
</dbReference>
<keyword evidence="2" id="KW-0378">Hydrolase</keyword>
<dbReference type="KEGG" id="meme:HYG87_00410"/>
<dbReference type="GO" id="GO:0004252">
    <property type="term" value="F:serine-type endopeptidase activity"/>
    <property type="evidence" value="ECO:0007669"/>
    <property type="project" value="InterPro"/>
</dbReference>
<dbReference type="GO" id="GO:0003677">
    <property type="term" value="F:DNA binding"/>
    <property type="evidence" value="ECO:0007669"/>
    <property type="project" value="UniProtKB-KW"/>
</dbReference>
<evidence type="ECO:0000256" key="4">
    <source>
        <dbReference type="ARBA" id="ARBA00023125"/>
    </source>
</evidence>
<gene>
    <name evidence="7" type="ORF">HYG87_00410</name>
</gene>
<evidence type="ECO:0000256" key="3">
    <source>
        <dbReference type="ARBA" id="ARBA00023015"/>
    </source>
</evidence>
<dbReference type="AlphaFoldDB" id="A0A8T8K4E2"/>
<protein>
    <submittedName>
        <fullName evidence="7">S24 family peptidase</fullName>
    </submittedName>
</protein>
<dbReference type="SUPFAM" id="SSF51306">
    <property type="entry name" value="LexA/Signal peptidase"/>
    <property type="match status" value="1"/>
</dbReference>